<keyword evidence="1" id="KW-0521">NADP</keyword>
<evidence type="ECO:0000256" key="3">
    <source>
        <dbReference type="RuleBase" id="RU000363"/>
    </source>
</evidence>
<dbReference type="PRINTS" id="PR00080">
    <property type="entry name" value="SDRFAMILY"/>
</dbReference>
<comment type="similarity">
    <text evidence="3">Belongs to the short-chain dehydrogenases/reductases (SDR) family.</text>
</comment>
<keyword evidence="2" id="KW-0560">Oxidoreductase</keyword>
<dbReference type="PANTHER" id="PTHR43544">
    <property type="entry name" value="SHORT-CHAIN DEHYDROGENASE/REDUCTASE"/>
    <property type="match status" value="1"/>
</dbReference>
<dbReference type="HOGENOM" id="CLU_010194_9_1_1"/>
<dbReference type="Proteomes" id="UP000001940">
    <property type="component" value="Chromosome V"/>
</dbReference>
<dbReference type="CDD" id="cd05325">
    <property type="entry name" value="carb_red_sniffer_like_SDR_c"/>
    <property type="match status" value="1"/>
</dbReference>
<dbReference type="PANTHER" id="PTHR43544:SF7">
    <property type="entry name" value="NADB-LER2"/>
    <property type="match status" value="1"/>
</dbReference>
<dbReference type="RefSeq" id="NP_001024318.1">
    <property type="nucleotide sequence ID" value="NM_001029147.1"/>
</dbReference>
<evidence type="ECO:0000256" key="1">
    <source>
        <dbReference type="ARBA" id="ARBA00022857"/>
    </source>
</evidence>
<dbReference type="Pfam" id="PF00106">
    <property type="entry name" value="adh_short"/>
    <property type="match status" value="1"/>
</dbReference>
<accession>Q7KPV7</accession>
<dbReference type="AlphaFoldDB" id="Q7KPV7"/>
<dbReference type="WormBase" id="ZK697.14">
    <property type="protein sequence ID" value="CE19645"/>
    <property type="gene ID" value="WBGene00022809"/>
</dbReference>
<proteinExistence type="inferred from homology"/>
<dbReference type="SMR" id="Q7KPV7"/>
<dbReference type="FunCoup" id="Q7KPV7">
    <property type="interactions" value="362"/>
</dbReference>
<dbReference type="SUPFAM" id="SSF51735">
    <property type="entry name" value="NAD(P)-binding Rossmann-fold domains"/>
    <property type="match status" value="1"/>
</dbReference>
<dbReference type="eggNOG" id="KOG1611">
    <property type="taxonomic scope" value="Eukaryota"/>
</dbReference>
<evidence type="ECO:0000256" key="2">
    <source>
        <dbReference type="ARBA" id="ARBA00023002"/>
    </source>
</evidence>
<organism evidence="4 5">
    <name type="scientific">Caenorhabditis elegans</name>
    <dbReference type="NCBI Taxonomy" id="6239"/>
    <lineage>
        <taxon>Eukaryota</taxon>
        <taxon>Metazoa</taxon>
        <taxon>Ecdysozoa</taxon>
        <taxon>Nematoda</taxon>
        <taxon>Chromadorea</taxon>
        <taxon>Rhabditida</taxon>
        <taxon>Rhabditina</taxon>
        <taxon>Rhabditomorpha</taxon>
        <taxon>Rhabditoidea</taxon>
        <taxon>Rhabditidae</taxon>
        <taxon>Peloderinae</taxon>
        <taxon>Caenorhabditis</taxon>
    </lineage>
</organism>
<sequence length="249" mass="27022">MAPRSILITGANRGIGLGLVKQFLKNEGIQLVIATCRNPSKADELNSIADSRLQIFPLEIDCDDSIKKLYENVDTLVGTDGLTVLINNAAICSVYEIEGQISRTYMRQQIETNSVSTAILTQNFIPLLKKASAKNGGEEYSTDRAAIVNISSGAASIGYIDDKQPGIYIAYRMSKSALNSFSKSCSVELAKYHILVTAMCPGWVKTDMGGENGWEEVDDATEKIMKSILKLGAAQHGAFINSSLEVYPN</sequence>
<reference evidence="4 5" key="1">
    <citation type="journal article" date="1998" name="Science">
        <title>Genome sequence of the nematode C. elegans: a platform for investigating biology.</title>
        <authorList>
            <consortium name="The C. elegans sequencing consortium"/>
            <person name="Sulson J.E."/>
            <person name="Waterston R."/>
        </authorList>
    </citation>
    <scope>NUCLEOTIDE SEQUENCE [LARGE SCALE GENOMIC DNA]</scope>
    <source>
        <strain evidence="4 5">Bristol N2</strain>
    </source>
</reference>
<protein>
    <submittedName>
        <fullName evidence="4">DeHydrogenases, Short chain</fullName>
    </submittedName>
</protein>
<dbReference type="GO" id="GO:0005737">
    <property type="term" value="C:cytoplasm"/>
    <property type="evidence" value="ECO:0000318"/>
    <property type="project" value="GO_Central"/>
</dbReference>
<dbReference type="PaxDb" id="6239-ZK697.14"/>
<evidence type="ECO:0000313" key="6">
    <source>
        <dbReference type="WormBase" id="ZK697.14"/>
    </source>
</evidence>
<dbReference type="GO" id="GO:0016491">
    <property type="term" value="F:oxidoreductase activity"/>
    <property type="evidence" value="ECO:0000318"/>
    <property type="project" value="GO_Central"/>
</dbReference>
<dbReference type="InParanoid" id="Q7KPV7"/>
<dbReference type="GeneID" id="3565013"/>
<dbReference type="InterPro" id="IPR051468">
    <property type="entry name" value="Fungal_SecMetab_SDRs"/>
</dbReference>
<evidence type="ECO:0000313" key="4">
    <source>
        <dbReference type="EMBL" id="CCD74373.1"/>
    </source>
</evidence>
<dbReference type="AGR" id="WB:WBGene00022809"/>
<dbReference type="PhylomeDB" id="Q7KPV7"/>
<dbReference type="EMBL" id="BX284605">
    <property type="protein sequence ID" value="CCD74373.1"/>
    <property type="molecule type" value="Genomic_DNA"/>
</dbReference>
<keyword evidence="5" id="KW-1185">Reference proteome</keyword>
<dbReference type="OMA" id="PESMANT"/>
<dbReference type="InterPro" id="IPR002347">
    <property type="entry name" value="SDR_fam"/>
</dbReference>
<dbReference type="CTD" id="3565013"/>
<dbReference type="InterPro" id="IPR036291">
    <property type="entry name" value="NAD(P)-bd_dom_sf"/>
</dbReference>
<name>Q7KPV7_CAEEL</name>
<dbReference type="OrthoDB" id="7289984at2759"/>
<evidence type="ECO:0000313" key="5">
    <source>
        <dbReference type="Proteomes" id="UP000001940"/>
    </source>
</evidence>
<dbReference type="PeptideAtlas" id="Q7KPV7"/>
<dbReference type="UCSC" id="ZK697.14">
    <property type="organism name" value="c. elegans"/>
</dbReference>
<dbReference type="PRINTS" id="PR00081">
    <property type="entry name" value="GDHRDH"/>
</dbReference>
<gene>
    <name evidence="4" type="ORF">CELE_ZK697.14</name>
    <name evidence="4 6" type="ORF">ZK697.14</name>
</gene>
<dbReference type="Gene3D" id="3.40.50.720">
    <property type="entry name" value="NAD(P)-binding Rossmann-like Domain"/>
    <property type="match status" value="1"/>
</dbReference>
<dbReference type="KEGG" id="cel:CELE_ZK697.14"/>